<dbReference type="Gene3D" id="1.20.1600.10">
    <property type="entry name" value="Outer membrane efflux proteins (OEP)"/>
    <property type="match status" value="1"/>
</dbReference>
<keyword evidence="4" id="KW-1134">Transmembrane beta strand</keyword>
<keyword evidence="6" id="KW-0472">Membrane</keyword>
<evidence type="ECO:0000256" key="6">
    <source>
        <dbReference type="ARBA" id="ARBA00023136"/>
    </source>
</evidence>
<keyword evidence="8" id="KW-0175">Coiled coil</keyword>
<keyword evidence="11" id="KW-1185">Reference proteome</keyword>
<evidence type="ECO:0000256" key="5">
    <source>
        <dbReference type="ARBA" id="ARBA00022692"/>
    </source>
</evidence>
<gene>
    <name evidence="10" type="ORF">I7X43_10715</name>
</gene>
<dbReference type="GO" id="GO:0009279">
    <property type="term" value="C:cell outer membrane"/>
    <property type="evidence" value="ECO:0007669"/>
    <property type="project" value="UniProtKB-SubCell"/>
</dbReference>
<protein>
    <submittedName>
        <fullName evidence="10">TolC family outer membrane protein</fullName>
    </submittedName>
</protein>
<dbReference type="PANTHER" id="PTHR30026:SF20">
    <property type="entry name" value="OUTER MEMBRANE PROTEIN TOLC"/>
    <property type="match status" value="1"/>
</dbReference>
<feature type="chain" id="PRO_5038002217" evidence="9">
    <location>
        <begin position="24"/>
        <end position="462"/>
    </location>
</feature>
<evidence type="ECO:0000256" key="3">
    <source>
        <dbReference type="ARBA" id="ARBA00022448"/>
    </source>
</evidence>
<comment type="similarity">
    <text evidence="2">Belongs to the outer membrane factor (OMF) (TC 1.B.17) family.</text>
</comment>
<dbReference type="InterPro" id="IPR010130">
    <property type="entry name" value="T1SS_OMP_TolC"/>
</dbReference>
<dbReference type="GO" id="GO:0015288">
    <property type="term" value="F:porin activity"/>
    <property type="evidence" value="ECO:0007669"/>
    <property type="project" value="TreeGrafter"/>
</dbReference>
<dbReference type="RefSeq" id="WP_198100922.1">
    <property type="nucleotide sequence ID" value="NZ_JAEDAL010000004.1"/>
</dbReference>
<sequence>MAGSLRKTVLALSLACLGAGATAEVLGFARAFDAAVSHDAQFEAARHERNSAHHGVGVARAGLLPTLSWSSNRMRTQGERDFSNALNQPVTVTVDYIAPQNALQLRAPLFNADAITRYKQAMRQADAADALYRVRGNELLDRLAVAYLQRLLAEEALTQAQAQQRWIEEQVSRAEQRLQRGEGSRIELADARAQHALVQARVSEARDQVRVARAGLVRLTGTEVDEVPKVSASWQLMPLDPTDLSEWQSHALRFHAAIQAREKNVEVARMGVERQQAGYYPRLDLVASAQTSSNESVSNLNQSNRLRSYGLQLSVPIYNGGGVHAGVQAAQSDLLKVQAELEAERRTAQVEVERQYWAALNGRERVGLYQDAVRAAELMVEGVQRGLQAGVRTTADVLEAQSRLFNARKELLQAQLDGVLARARLQLLSGTVPAEVAQEVERWLGMAGAPVEAAAAQEKDKP</sequence>
<evidence type="ECO:0000256" key="7">
    <source>
        <dbReference type="ARBA" id="ARBA00023237"/>
    </source>
</evidence>
<dbReference type="Proteomes" id="UP000620139">
    <property type="component" value="Unassembled WGS sequence"/>
</dbReference>
<dbReference type="GO" id="GO:0015562">
    <property type="term" value="F:efflux transmembrane transporter activity"/>
    <property type="evidence" value="ECO:0007669"/>
    <property type="project" value="InterPro"/>
</dbReference>
<evidence type="ECO:0000256" key="2">
    <source>
        <dbReference type="ARBA" id="ARBA00007613"/>
    </source>
</evidence>
<dbReference type="SUPFAM" id="SSF56954">
    <property type="entry name" value="Outer membrane efflux proteins (OEP)"/>
    <property type="match status" value="1"/>
</dbReference>
<name>A0A931IYH2_9BURK</name>
<dbReference type="InterPro" id="IPR051906">
    <property type="entry name" value="TolC-like"/>
</dbReference>
<keyword evidence="9" id="KW-0732">Signal</keyword>
<dbReference type="PANTHER" id="PTHR30026">
    <property type="entry name" value="OUTER MEMBRANE PROTEIN TOLC"/>
    <property type="match status" value="1"/>
</dbReference>
<keyword evidence="7" id="KW-0998">Cell outer membrane</keyword>
<keyword evidence="5" id="KW-0812">Transmembrane</keyword>
<reference evidence="10" key="1">
    <citation type="submission" date="2020-12" db="EMBL/GenBank/DDBJ databases">
        <title>The genome sequence of Inhella sp. 4Y17.</title>
        <authorList>
            <person name="Liu Y."/>
        </authorList>
    </citation>
    <scope>NUCLEOTIDE SEQUENCE</scope>
    <source>
        <strain evidence="10">4Y10</strain>
    </source>
</reference>
<evidence type="ECO:0000256" key="8">
    <source>
        <dbReference type="SAM" id="Coils"/>
    </source>
</evidence>
<dbReference type="InterPro" id="IPR003423">
    <property type="entry name" value="OMP_efflux"/>
</dbReference>
<organism evidence="10 11">
    <name type="scientific">Inhella gelatinilytica</name>
    <dbReference type="NCBI Taxonomy" id="2795030"/>
    <lineage>
        <taxon>Bacteria</taxon>
        <taxon>Pseudomonadati</taxon>
        <taxon>Pseudomonadota</taxon>
        <taxon>Betaproteobacteria</taxon>
        <taxon>Burkholderiales</taxon>
        <taxon>Sphaerotilaceae</taxon>
        <taxon>Inhella</taxon>
    </lineage>
</organism>
<dbReference type="AlphaFoldDB" id="A0A931IYH2"/>
<accession>A0A931IYH2</accession>
<dbReference type="EMBL" id="JAEDAL010000004">
    <property type="protein sequence ID" value="MBH9553320.1"/>
    <property type="molecule type" value="Genomic_DNA"/>
</dbReference>
<evidence type="ECO:0000313" key="11">
    <source>
        <dbReference type="Proteomes" id="UP000620139"/>
    </source>
</evidence>
<comment type="subcellular location">
    <subcellularLocation>
        <location evidence="1">Cell outer membrane</location>
    </subcellularLocation>
</comment>
<feature type="coiled-coil region" evidence="8">
    <location>
        <begin position="157"/>
        <end position="208"/>
    </location>
</feature>
<evidence type="ECO:0000256" key="4">
    <source>
        <dbReference type="ARBA" id="ARBA00022452"/>
    </source>
</evidence>
<dbReference type="NCBIfam" id="TIGR01844">
    <property type="entry name" value="type_I_sec_TolC"/>
    <property type="match status" value="1"/>
</dbReference>
<proteinExistence type="inferred from homology"/>
<comment type="caution">
    <text evidence="10">The sequence shown here is derived from an EMBL/GenBank/DDBJ whole genome shotgun (WGS) entry which is preliminary data.</text>
</comment>
<evidence type="ECO:0000313" key="10">
    <source>
        <dbReference type="EMBL" id="MBH9553320.1"/>
    </source>
</evidence>
<evidence type="ECO:0000256" key="9">
    <source>
        <dbReference type="SAM" id="SignalP"/>
    </source>
</evidence>
<evidence type="ECO:0000256" key="1">
    <source>
        <dbReference type="ARBA" id="ARBA00004442"/>
    </source>
</evidence>
<feature type="signal peptide" evidence="9">
    <location>
        <begin position="1"/>
        <end position="23"/>
    </location>
</feature>
<dbReference type="Pfam" id="PF02321">
    <property type="entry name" value="OEP"/>
    <property type="match status" value="2"/>
</dbReference>
<keyword evidence="3" id="KW-0813">Transport</keyword>
<dbReference type="GO" id="GO:1990281">
    <property type="term" value="C:efflux pump complex"/>
    <property type="evidence" value="ECO:0007669"/>
    <property type="project" value="TreeGrafter"/>
</dbReference>